<feature type="domain" description="Protein FecR C-terminal" evidence="3">
    <location>
        <begin position="320"/>
        <end position="386"/>
    </location>
</feature>
<dbReference type="RefSeq" id="WP_131031572.1">
    <property type="nucleotide sequence ID" value="NZ_SIXF01000023.1"/>
</dbReference>
<dbReference type="InterPro" id="IPR006860">
    <property type="entry name" value="FecR"/>
</dbReference>
<dbReference type="InterPro" id="IPR032508">
    <property type="entry name" value="FecR_C"/>
</dbReference>
<dbReference type="Gene3D" id="2.60.120.1440">
    <property type="match status" value="1"/>
</dbReference>
<dbReference type="OrthoDB" id="1099963at2"/>
<feature type="transmembrane region" description="Helical" evidence="1">
    <location>
        <begin position="80"/>
        <end position="102"/>
    </location>
</feature>
<dbReference type="FunFam" id="2.60.120.1440:FF:000001">
    <property type="entry name" value="Putative anti-sigma factor"/>
    <property type="match status" value="1"/>
</dbReference>
<evidence type="ECO:0000259" key="2">
    <source>
        <dbReference type="Pfam" id="PF04773"/>
    </source>
</evidence>
<proteinExistence type="predicted"/>
<evidence type="ECO:0000313" key="4">
    <source>
        <dbReference type="EMBL" id="TBO40437.1"/>
    </source>
</evidence>
<evidence type="ECO:0000256" key="1">
    <source>
        <dbReference type="SAM" id="Phobius"/>
    </source>
</evidence>
<protein>
    <submittedName>
        <fullName evidence="4">DUF4974 domain-containing protein</fullName>
    </submittedName>
</protein>
<evidence type="ECO:0000313" key="5">
    <source>
        <dbReference type="Proteomes" id="UP000291819"/>
    </source>
</evidence>
<keyword evidence="5" id="KW-1185">Reference proteome</keyword>
<comment type="caution">
    <text evidence="4">The sequence shown here is derived from an EMBL/GenBank/DDBJ whole genome shotgun (WGS) entry which is preliminary data.</text>
</comment>
<reference evidence="4 5" key="1">
    <citation type="submission" date="2019-02" db="EMBL/GenBank/DDBJ databases">
        <title>Pedobacter kyonggii whole genome sequence analysis.</title>
        <authorList>
            <person name="Dahal R.H."/>
        </authorList>
    </citation>
    <scope>NUCLEOTIDE SEQUENCE [LARGE SCALE GENOMIC DNA]</scope>
    <source>
        <strain evidence="4 5">K-4-11-1</strain>
    </source>
</reference>
<dbReference type="PANTHER" id="PTHR30273">
    <property type="entry name" value="PERIPLASMIC SIGNAL SENSOR AND SIGMA FACTOR ACTIVATOR FECR-RELATED"/>
    <property type="match status" value="1"/>
</dbReference>
<name>A0A4V2JGH7_9SPHI</name>
<dbReference type="Proteomes" id="UP000291819">
    <property type="component" value="Unassembled WGS sequence"/>
</dbReference>
<dbReference type="Pfam" id="PF16344">
    <property type="entry name" value="FecR_C"/>
    <property type="match status" value="1"/>
</dbReference>
<dbReference type="EMBL" id="SIXF01000023">
    <property type="protein sequence ID" value="TBO40437.1"/>
    <property type="molecule type" value="Genomic_DNA"/>
</dbReference>
<dbReference type="AlphaFoldDB" id="A0A4V2JGH7"/>
<evidence type="ECO:0000259" key="3">
    <source>
        <dbReference type="Pfam" id="PF16344"/>
    </source>
</evidence>
<gene>
    <name evidence="4" type="ORF">EYS08_18845</name>
</gene>
<keyword evidence="1" id="KW-1133">Transmembrane helix</keyword>
<dbReference type="PANTHER" id="PTHR30273:SF2">
    <property type="entry name" value="PROTEIN FECR"/>
    <property type="match status" value="1"/>
</dbReference>
<accession>A0A4V2JGH7</accession>
<feature type="domain" description="FecR protein" evidence="2">
    <location>
        <begin position="182"/>
        <end position="276"/>
    </location>
</feature>
<dbReference type="Pfam" id="PF04773">
    <property type="entry name" value="FecR"/>
    <property type="match status" value="1"/>
</dbReference>
<sequence>MGKSIAVSLLKKYLSGSCTASEAAEVDHWFDLMDGVPDHISGLTDEERLLMEDEIFERILQNIEAKEHQKLSLRPKKSIYSWKVLAVAASLFLCLSMVLLWMQYSSSFSPKKGFKSSQSASIRPGGNKAVLTLDDGSLLVLTDANLGKVADQYDMSVVKTAEGELSYKKRKGENPSEMVYNTITTPVGGKYSVILPDGSKVWLNSKSSLRFPTSFTGEERSVQMTGEVYFEVVKNPKQPFKVRSGGTEISVLGTHFNVMAYNDEADQKTTLLEGSIHLSTGNFSKLLKPGQQASINQSTGIAVSNNIDLEAVMAWRNDLFVFKDMEIKDIARQLSRWYDVQVVFKGTPSKIPYTGTIAKDVALSEILSMLQFTGLKYELNDHVLTIIE</sequence>
<keyword evidence="1" id="KW-0472">Membrane</keyword>
<organism evidence="4 5">
    <name type="scientific">Pedobacter kyonggii</name>
    <dbReference type="NCBI Taxonomy" id="1926871"/>
    <lineage>
        <taxon>Bacteria</taxon>
        <taxon>Pseudomonadati</taxon>
        <taxon>Bacteroidota</taxon>
        <taxon>Sphingobacteriia</taxon>
        <taxon>Sphingobacteriales</taxon>
        <taxon>Sphingobacteriaceae</taxon>
        <taxon>Pedobacter</taxon>
    </lineage>
</organism>
<dbReference type="Gene3D" id="3.55.50.30">
    <property type="match status" value="1"/>
</dbReference>
<dbReference type="InterPro" id="IPR012373">
    <property type="entry name" value="Ferrdict_sens_TM"/>
</dbReference>
<keyword evidence="1" id="KW-0812">Transmembrane</keyword>
<dbReference type="GO" id="GO:0016989">
    <property type="term" value="F:sigma factor antagonist activity"/>
    <property type="evidence" value="ECO:0007669"/>
    <property type="project" value="TreeGrafter"/>
</dbReference>